<proteinExistence type="predicted"/>
<evidence type="ECO:0000313" key="2">
    <source>
        <dbReference type="Proteomes" id="UP001291623"/>
    </source>
</evidence>
<protein>
    <submittedName>
        <fullName evidence="1">Uncharacterized protein</fullName>
    </submittedName>
</protein>
<name>A0AAE1SQR1_9SOLA</name>
<dbReference type="AlphaFoldDB" id="A0AAE1SQR1"/>
<keyword evidence="2" id="KW-1185">Reference proteome</keyword>
<organism evidence="1 2">
    <name type="scientific">Anisodus tanguticus</name>
    <dbReference type="NCBI Taxonomy" id="243964"/>
    <lineage>
        <taxon>Eukaryota</taxon>
        <taxon>Viridiplantae</taxon>
        <taxon>Streptophyta</taxon>
        <taxon>Embryophyta</taxon>
        <taxon>Tracheophyta</taxon>
        <taxon>Spermatophyta</taxon>
        <taxon>Magnoliopsida</taxon>
        <taxon>eudicotyledons</taxon>
        <taxon>Gunneridae</taxon>
        <taxon>Pentapetalae</taxon>
        <taxon>asterids</taxon>
        <taxon>lamiids</taxon>
        <taxon>Solanales</taxon>
        <taxon>Solanaceae</taxon>
        <taxon>Solanoideae</taxon>
        <taxon>Hyoscyameae</taxon>
        <taxon>Anisodus</taxon>
    </lineage>
</organism>
<dbReference type="Proteomes" id="UP001291623">
    <property type="component" value="Unassembled WGS sequence"/>
</dbReference>
<comment type="caution">
    <text evidence="1">The sequence shown here is derived from an EMBL/GenBank/DDBJ whole genome shotgun (WGS) entry which is preliminary data.</text>
</comment>
<evidence type="ECO:0000313" key="1">
    <source>
        <dbReference type="EMBL" id="KAK4375703.1"/>
    </source>
</evidence>
<reference evidence="1" key="1">
    <citation type="submission" date="2023-12" db="EMBL/GenBank/DDBJ databases">
        <title>Genome assembly of Anisodus tanguticus.</title>
        <authorList>
            <person name="Wang Y.-J."/>
        </authorList>
    </citation>
    <scope>NUCLEOTIDE SEQUENCE</scope>
    <source>
        <strain evidence="1">KB-2021</strain>
        <tissue evidence="1">Leaf</tissue>
    </source>
</reference>
<gene>
    <name evidence="1" type="ORF">RND71_006380</name>
</gene>
<accession>A0AAE1SQR1</accession>
<dbReference type="EMBL" id="JAVYJV010000003">
    <property type="protein sequence ID" value="KAK4375703.1"/>
    <property type="molecule type" value="Genomic_DNA"/>
</dbReference>
<sequence>MTLRTLNFSDTKCSNFELNIYQKKKQGSPINFSSHIIVSLHISSTKHGSYEHHKEIKAVQGIKINAQVGTPICIRKNLVDIGRIESISAKKGQKVSIKGLNTGISFTNEELRLSTFAFPRARLGKSSTTWPALKSTNGIAKWKQRIHKHNGN</sequence>